<dbReference type="Gene3D" id="3.10.350.10">
    <property type="entry name" value="LysM domain"/>
    <property type="match status" value="2"/>
</dbReference>
<comment type="caution">
    <text evidence="4">The sequence shown here is derived from an EMBL/GenBank/DDBJ whole genome shotgun (WGS) entry which is preliminary data.</text>
</comment>
<evidence type="ECO:0000313" key="4">
    <source>
        <dbReference type="EMBL" id="MCJ8502083.1"/>
    </source>
</evidence>
<dbReference type="InterPro" id="IPR036779">
    <property type="entry name" value="LysM_dom_sf"/>
</dbReference>
<dbReference type="InterPro" id="IPR018392">
    <property type="entry name" value="LysM"/>
</dbReference>
<dbReference type="EMBL" id="JALJRB010000020">
    <property type="protein sequence ID" value="MCJ8502083.1"/>
    <property type="molecule type" value="Genomic_DNA"/>
</dbReference>
<protein>
    <submittedName>
        <fullName evidence="4">LysM peptidoglycan-binding domain-containing protein</fullName>
    </submittedName>
</protein>
<evidence type="ECO:0000256" key="2">
    <source>
        <dbReference type="SAM" id="SignalP"/>
    </source>
</evidence>
<name>A0AA41R5Y5_9BACT</name>
<keyword evidence="2" id="KW-0732">Signal</keyword>
<feature type="region of interest" description="Disordered" evidence="1">
    <location>
        <begin position="233"/>
        <end position="257"/>
    </location>
</feature>
<reference evidence="4" key="1">
    <citation type="submission" date="2022-04" db="EMBL/GenBank/DDBJ databases">
        <title>Desulfatitalea alkaliphila sp. nov., a novel anaerobic sulfate-reducing bacterium isolated from terrestrial mud volcano, Taman Peninsula, Russia.</title>
        <authorList>
            <person name="Khomyakova M.A."/>
            <person name="Merkel A.Y."/>
            <person name="Slobodkin A.I."/>
        </authorList>
    </citation>
    <scope>NUCLEOTIDE SEQUENCE</scope>
    <source>
        <strain evidence="4">M08but</strain>
    </source>
</reference>
<keyword evidence="5" id="KW-1185">Reference proteome</keyword>
<sequence length="598" mass="65491">MSFDPTPNTLNTGSKMRRIALLLLCCAFTWSAPMDDAAASGLVYKNYIVRYDRGWDILCEPYVVQAGDWVLKIFRQKGEIAHHDFRDFLGIFERLNPHVRDIDMIRPGQTIDIPLRKLEHGTLPGQASGVITIPFVTLAKVEEVIHQHAEHYQVRRGDTVSQLISARYGRVGTRAYQEGIKLFQAANPQVTDLDLIYAGQRLYLPDPSMRDEAWYADMFDEAGNLKETLDADSTRASAAAPLRPGAEPLAQAPGDGSPEGVLAQAAAVVGGELRDRGTYFLPEGPAGRDFEVDLSRHPLMEMSAEKLLFTQDGTIMDRNAALVQSQWPDTKVIAYDAQSSVPAVVGAIFEAIQQPVDTGEEVGFEDQGVQVTVRAKWIKPQRDQRRLCISPIAGPAEQTPVPLRRYLEQNGIVLKELLPGGEEDGATTAPAERHAVRDVLTLIPMGQKDFVQRLTRALGYSFVPNVAISFPYAGIQIQAYANLVNSPDGREVLVDFGELYGDAVKAIRQSGLHVVQIAPEADYTTIAAQLLAALETPFLEQPSFAGAQRPPTYNTTVTIQGLLVDDPATAKRTLLAPFSLHSAITDLIGANGVAVVTW</sequence>
<evidence type="ECO:0000256" key="1">
    <source>
        <dbReference type="SAM" id="MobiDB-lite"/>
    </source>
</evidence>
<dbReference type="Proteomes" id="UP001165427">
    <property type="component" value="Unassembled WGS sequence"/>
</dbReference>
<dbReference type="CDD" id="cd00118">
    <property type="entry name" value="LysM"/>
    <property type="match status" value="1"/>
</dbReference>
<feature type="signal peptide" evidence="2">
    <location>
        <begin position="1"/>
        <end position="32"/>
    </location>
</feature>
<evidence type="ECO:0000259" key="3">
    <source>
        <dbReference type="Pfam" id="PF01476"/>
    </source>
</evidence>
<dbReference type="RefSeq" id="WP_246911999.1">
    <property type="nucleotide sequence ID" value="NZ_JALJRB010000020.1"/>
</dbReference>
<evidence type="ECO:0000313" key="5">
    <source>
        <dbReference type="Proteomes" id="UP001165427"/>
    </source>
</evidence>
<organism evidence="4 5">
    <name type="scientific">Desulfatitalea alkaliphila</name>
    <dbReference type="NCBI Taxonomy" id="2929485"/>
    <lineage>
        <taxon>Bacteria</taxon>
        <taxon>Pseudomonadati</taxon>
        <taxon>Thermodesulfobacteriota</taxon>
        <taxon>Desulfobacteria</taxon>
        <taxon>Desulfobacterales</taxon>
        <taxon>Desulfosarcinaceae</taxon>
        <taxon>Desulfatitalea</taxon>
    </lineage>
</organism>
<proteinExistence type="predicted"/>
<dbReference type="Pfam" id="PF01476">
    <property type="entry name" value="LysM"/>
    <property type="match status" value="1"/>
</dbReference>
<feature type="chain" id="PRO_5041316899" evidence="2">
    <location>
        <begin position="33"/>
        <end position="598"/>
    </location>
</feature>
<feature type="domain" description="LysM" evidence="3">
    <location>
        <begin position="152"/>
        <end position="205"/>
    </location>
</feature>
<gene>
    <name evidence="4" type="ORF">MRX98_15980</name>
</gene>
<accession>A0AA41R5Y5</accession>
<dbReference type="AlphaFoldDB" id="A0AA41R5Y5"/>